<dbReference type="InterPro" id="IPR016135">
    <property type="entry name" value="UBQ-conjugating_enzyme/RWD"/>
</dbReference>
<evidence type="ECO:0000313" key="3">
    <source>
        <dbReference type="Proteomes" id="UP000694414"/>
    </source>
</evidence>
<dbReference type="Gene3D" id="3.10.110.10">
    <property type="entry name" value="Ubiquitin Conjugating Enzyme"/>
    <property type="match status" value="1"/>
</dbReference>
<dbReference type="GeneTree" id="ENSGT00940000153169"/>
<dbReference type="SUPFAM" id="SSF54495">
    <property type="entry name" value="UBC-like"/>
    <property type="match status" value="1"/>
</dbReference>
<proteinExistence type="predicted"/>
<sequence>MSVFAFDYCFIVLTTCHRYPISAGPAGHDVLHWQATIMEPNDSPYQGRVFFLRIQLLPDYAFKLPKIAFTTKFTLGY</sequence>
<dbReference type="InterPro" id="IPR000608">
    <property type="entry name" value="UBC"/>
</dbReference>
<dbReference type="Pfam" id="PF00179">
    <property type="entry name" value="UQ_con"/>
    <property type="match status" value="1"/>
</dbReference>
<reference evidence="2" key="2">
    <citation type="submission" date="2025-09" db="UniProtKB">
        <authorList>
            <consortium name="Ensembl"/>
        </authorList>
    </citation>
    <scope>IDENTIFICATION</scope>
</reference>
<dbReference type="PANTHER" id="PTHR24068">
    <property type="entry name" value="UBIQUITIN-CONJUGATING ENZYME E2"/>
    <property type="match status" value="1"/>
</dbReference>
<accession>A0A8C8Z5J6</accession>
<reference evidence="2" key="1">
    <citation type="submission" date="2025-08" db="UniProtKB">
        <authorList>
            <consortium name="Ensembl"/>
        </authorList>
    </citation>
    <scope>IDENTIFICATION</scope>
</reference>
<keyword evidence="3" id="KW-1185">Reference proteome</keyword>
<evidence type="ECO:0000313" key="2">
    <source>
        <dbReference type="Ensembl" id="ENSPSMP00000010706.1"/>
    </source>
</evidence>
<protein>
    <recommendedName>
        <fullName evidence="1">UBC core domain-containing protein</fullName>
    </recommendedName>
</protein>
<organism evidence="2 3">
    <name type="scientific">Prolemur simus</name>
    <name type="common">Greater bamboo lemur</name>
    <name type="synonym">Hapalemur simus</name>
    <dbReference type="NCBI Taxonomy" id="1328070"/>
    <lineage>
        <taxon>Eukaryota</taxon>
        <taxon>Metazoa</taxon>
        <taxon>Chordata</taxon>
        <taxon>Craniata</taxon>
        <taxon>Vertebrata</taxon>
        <taxon>Euteleostomi</taxon>
        <taxon>Mammalia</taxon>
        <taxon>Eutheria</taxon>
        <taxon>Euarchontoglires</taxon>
        <taxon>Primates</taxon>
        <taxon>Strepsirrhini</taxon>
        <taxon>Lemuriformes</taxon>
        <taxon>Lemuridae</taxon>
        <taxon>Prolemur</taxon>
    </lineage>
</organism>
<dbReference type="Proteomes" id="UP000694414">
    <property type="component" value="Unplaced"/>
</dbReference>
<feature type="domain" description="UBC core" evidence="1">
    <location>
        <begin position="1"/>
        <end position="77"/>
    </location>
</feature>
<evidence type="ECO:0000259" key="1">
    <source>
        <dbReference type="PROSITE" id="PS50127"/>
    </source>
</evidence>
<dbReference type="Ensembl" id="ENSPSMT00000012503.1">
    <property type="protein sequence ID" value="ENSPSMP00000010706.1"/>
    <property type="gene ID" value="ENSPSMG00000007738.1"/>
</dbReference>
<dbReference type="AlphaFoldDB" id="A0A8C8Z5J6"/>
<dbReference type="PROSITE" id="PS50127">
    <property type="entry name" value="UBC_2"/>
    <property type="match status" value="1"/>
</dbReference>
<name>A0A8C8Z5J6_PROSS</name>